<proteinExistence type="predicted"/>
<organism evidence="2 3">
    <name type="scientific">Salinivirga cyanobacteriivorans</name>
    <dbReference type="NCBI Taxonomy" id="1307839"/>
    <lineage>
        <taxon>Bacteria</taxon>
        <taxon>Pseudomonadati</taxon>
        <taxon>Bacteroidota</taxon>
        <taxon>Bacteroidia</taxon>
        <taxon>Bacteroidales</taxon>
        <taxon>Salinivirgaceae</taxon>
        <taxon>Salinivirga</taxon>
    </lineage>
</organism>
<feature type="transmembrane region" description="Helical" evidence="1">
    <location>
        <begin position="38"/>
        <end position="56"/>
    </location>
</feature>
<dbReference type="SUPFAM" id="SSF53335">
    <property type="entry name" value="S-adenosyl-L-methionine-dependent methyltransferases"/>
    <property type="match status" value="1"/>
</dbReference>
<feature type="transmembrane region" description="Helical" evidence="1">
    <location>
        <begin position="160"/>
        <end position="179"/>
    </location>
</feature>
<keyword evidence="1" id="KW-1133">Transmembrane helix</keyword>
<feature type="transmembrane region" description="Helical" evidence="1">
    <location>
        <begin position="106"/>
        <end position="125"/>
    </location>
</feature>
<feature type="transmembrane region" description="Helical" evidence="1">
    <location>
        <begin position="7"/>
        <end position="26"/>
    </location>
</feature>
<dbReference type="RefSeq" id="WP_057952933.1">
    <property type="nucleotide sequence ID" value="NZ_CP013118.1"/>
</dbReference>
<evidence type="ECO:0000313" key="3">
    <source>
        <dbReference type="Proteomes" id="UP000064893"/>
    </source>
</evidence>
<evidence type="ECO:0000256" key="1">
    <source>
        <dbReference type="SAM" id="Phobius"/>
    </source>
</evidence>
<sequence>MNQNLKNGYLFFLVSFIALLTQVIYLRQVLMLFEQSEYIISIFLFLWLGANGLGVLLGSRQSFSTTRLYTLVQLYSVFAIVFYYVIIIARPELLGITTSMSLMRGIIYTANSIILISGFNGWLFAQFAKQTKTGQNVLILYKIETLAFILAGLLSTIVYLYYPAFLILAGAAVTTQLLVLRQQKKWWNYLSIALILILILFKPTIEAQSLKTLFAGYSFVESKSTSEGELTLLASKEGADTLLLFQGSPAIKANPPAAAEEATLPALAQVHENPSILITGSDIVPLLTGLSQVKHKDIHILTEDLKYFKILQTHLPARIKKIIQNPNVRVIHKTLQNHLKNRAGKYDLIYINEPRPALMQNALMYFPQNIKMLHEALNTGGCLSLLFQSEAAYSGRINKNLKGSVFNTTKQTFRHTEVLGLDNFTVILASENPLSTGLTEMQQNLAKYGIQPTYFNSFHVGNRLRNQKNIGMDKITGYETKLSFDKPLVYLAGLLQMFQKYSVNLTTRVMAIGEKIYRNLRIWQLIALIIFISAFMLFSYRKPGYAVVFHGGFTGIAAQTMFIYFYQLHFGHIYLLIGLLIALFMVGLLGGLMLKNTDQNKHLAVTALISIIALLLLLTLTGSRVAVFTGILLSGFYTGLLFNTINYHKQIPGLHLYVNDLLGAMAGNILVPILIIPLLGFYLPVILILGMGIISHFLLYQRF</sequence>
<dbReference type="EMBL" id="CP013118">
    <property type="protein sequence ID" value="ALO15473.1"/>
    <property type="molecule type" value="Genomic_DNA"/>
</dbReference>
<name>A0A0S2HZM9_9BACT</name>
<dbReference type="STRING" id="1307839.L21SP5_01832"/>
<accession>A0A0S2HZM9</accession>
<feature type="transmembrane region" description="Helical" evidence="1">
    <location>
        <begin position="68"/>
        <end position="86"/>
    </location>
</feature>
<dbReference type="KEGG" id="blq:L21SP5_01832"/>
<feature type="transmembrane region" description="Helical" evidence="1">
    <location>
        <begin position="603"/>
        <end position="620"/>
    </location>
</feature>
<feature type="transmembrane region" description="Helical" evidence="1">
    <location>
        <begin position="186"/>
        <end position="205"/>
    </location>
</feature>
<feature type="transmembrane region" description="Helical" evidence="1">
    <location>
        <begin position="573"/>
        <end position="594"/>
    </location>
</feature>
<keyword evidence="1" id="KW-0812">Transmembrane</keyword>
<feature type="transmembrane region" description="Helical" evidence="1">
    <location>
        <begin position="547"/>
        <end position="567"/>
    </location>
</feature>
<keyword evidence="1" id="KW-0472">Membrane</keyword>
<dbReference type="AlphaFoldDB" id="A0A0S2HZM9"/>
<feature type="transmembrane region" description="Helical" evidence="1">
    <location>
        <begin position="626"/>
        <end position="645"/>
    </location>
</feature>
<protein>
    <recommendedName>
        <fullName evidence="4">Spermidine synthase</fullName>
    </recommendedName>
</protein>
<feature type="transmembrane region" description="Helical" evidence="1">
    <location>
        <begin position="137"/>
        <end position="154"/>
    </location>
</feature>
<feature type="transmembrane region" description="Helical" evidence="1">
    <location>
        <begin position="681"/>
        <end position="700"/>
    </location>
</feature>
<feature type="transmembrane region" description="Helical" evidence="1">
    <location>
        <begin position="522"/>
        <end position="540"/>
    </location>
</feature>
<evidence type="ECO:0008006" key="4">
    <source>
        <dbReference type="Google" id="ProtNLM"/>
    </source>
</evidence>
<dbReference type="Gene3D" id="3.40.50.150">
    <property type="entry name" value="Vaccinia Virus protein VP39"/>
    <property type="match status" value="1"/>
</dbReference>
<evidence type="ECO:0000313" key="2">
    <source>
        <dbReference type="EMBL" id="ALO15473.1"/>
    </source>
</evidence>
<keyword evidence="3" id="KW-1185">Reference proteome</keyword>
<feature type="transmembrane region" description="Helical" evidence="1">
    <location>
        <begin position="657"/>
        <end position="675"/>
    </location>
</feature>
<dbReference type="InterPro" id="IPR029063">
    <property type="entry name" value="SAM-dependent_MTases_sf"/>
</dbReference>
<gene>
    <name evidence="2" type="ORF">L21SP5_01832</name>
</gene>
<dbReference type="Proteomes" id="UP000064893">
    <property type="component" value="Chromosome"/>
</dbReference>
<reference evidence="2 3" key="1">
    <citation type="submission" date="2015-11" db="EMBL/GenBank/DDBJ databases">
        <title>Description and complete genome sequence of a novel strain predominating in hypersaline microbial mats and representing a new family of the Bacteriodetes phylum.</title>
        <authorList>
            <person name="Spring S."/>
            <person name="Bunk B."/>
            <person name="Sproer C."/>
            <person name="Klenk H.-P."/>
        </authorList>
    </citation>
    <scope>NUCLEOTIDE SEQUENCE [LARGE SCALE GENOMIC DNA]</scope>
    <source>
        <strain evidence="2 3">L21-Spi-D4</strain>
    </source>
</reference>